<evidence type="ECO:0000313" key="1">
    <source>
        <dbReference type="EMBL" id="CAI74332.1"/>
    </source>
</evidence>
<proteinExistence type="predicted"/>
<name>Q4UF07_THEAN</name>
<protein>
    <submittedName>
        <fullName evidence="1">Uncharacterized protein</fullName>
    </submittedName>
</protein>
<sequence>MMENFEIEKNKKRMRKPGKRFGKYEIFNHNSQIPYSLLNPKLVCSYNSFTLKLKLDLCFSLREQCSFCESSTLFNTEINPYPGIPKLDHYVSTLSHEYFSEIIENFIEKQNETMKSQLVDLRSNFSLLPCPVDLLINRINKEIGNFVECIRKRTQNELRGFRLIKSLKKIKRSGIRNIVSEVDDLYNKINLAKRVSFISLSDVFGEPNCLKIFKTVRMCCVLRYLKDKINIPIYQIISNNQKTDLRECSDYYKISGDFSKLDEMIRKQNEEVCYGINEP</sequence>
<reference evidence="1 2" key="1">
    <citation type="journal article" date="2005" name="Science">
        <title>Genome of the host-cell transforming parasite Theileria annulata compared with T. parva.</title>
        <authorList>
            <person name="Pain A."/>
            <person name="Renauld H."/>
            <person name="Berriman M."/>
            <person name="Murphy L."/>
            <person name="Yeats C.A."/>
            <person name="Weir W."/>
            <person name="Kerhornou A."/>
            <person name="Aslett M."/>
            <person name="Bishop R."/>
            <person name="Bouchier C."/>
            <person name="Cochet M."/>
            <person name="Coulson R.M.R."/>
            <person name="Cronin A."/>
            <person name="de Villiers E.P."/>
            <person name="Fraser A."/>
            <person name="Fosker N."/>
            <person name="Gardner M."/>
            <person name="Goble A."/>
            <person name="Griffiths-Jones S."/>
            <person name="Harris D.E."/>
            <person name="Katzer F."/>
            <person name="Larke N."/>
            <person name="Lord A."/>
            <person name="Maser P."/>
            <person name="McKellar S."/>
            <person name="Mooney P."/>
            <person name="Morton F."/>
            <person name="Nene V."/>
            <person name="O'Neil S."/>
            <person name="Price C."/>
            <person name="Quail M.A."/>
            <person name="Rabbinowitsch E."/>
            <person name="Rawlings N.D."/>
            <person name="Rutter S."/>
            <person name="Saunders D."/>
            <person name="Seeger K."/>
            <person name="Shah T."/>
            <person name="Squares R."/>
            <person name="Squares S."/>
            <person name="Tivey A."/>
            <person name="Walker A.R."/>
            <person name="Woodward J."/>
            <person name="Dobbelaere D.A.E."/>
            <person name="Langsley G."/>
            <person name="Rajandream M.A."/>
            <person name="McKeever D."/>
            <person name="Shiels B."/>
            <person name="Tait A."/>
            <person name="Barrell B.G."/>
            <person name="Hall N."/>
        </authorList>
    </citation>
    <scope>NUCLEOTIDE SEQUENCE [LARGE SCALE GENOMIC DNA]</scope>
    <source>
        <strain evidence="2">Ankara</strain>
    </source>
</reference>
<organism evidence="1 2">
    <name type="scientific">Theileria annulata</name>
    <dbReference type="NCBI Taxonomy" id="5874"/>
    <lineage>
        <taxon>Eukaryota</taxon>
        <taxon>Sar</taxon>
        <taxon>Alveolata</taxon>
        <taxon>Apicomplexa</taxon>
        <taxon>Aconoidasida</taxon>
        <taxon>Piroplasmida</taxon>
        <taxon>Theileriidae</taxon>
        <taxon>Theileria</taxon>
    </lineage>
</organism>
<dbReference type="AlphaFoldDB" id="Q4UF07"/>
<evidence type="ECO:0000313" key="2">
    <source>
        <dbReference type="Proteomes" id="UP000001950"/>
    </source>
</evidence>
<dbReference type="RefSeq" id="XP_952064.1">
    <property type="nucleotide sequence ID" value="XM_946971.1"/>
</dbReference>
<dbReference type="EMBL" id="CR940348">
    <property type="protein sequence ID" value="CAI74332.1"/>
    <property type="molecule type" value="Genomic_DNA"/>
</dbReference>
<gene>
    <name evidence="1" type="ORF">TA14365</name>
</gene>
<dbReference type="OrthoDB" id="361207at2759"/>
<dbReference type="Proteomes" id="UP000001950">
    <property type="component" value="Chromosome 2"/>
</dbReference>
<dbReference type="OMA" id="CYGINEP"/>
<keyword evidence="2" id="KW-1185">Reference proteome</keyword>
<dbReference type="KEGG" id="tan:TA14365"/>
<dbReference type="InParanoid" id="Q4UF07"/>
<dbReference type="eggNOG" id="ENOG502QXRJ">
    <property type="taxonomic scope" value="Eukaryota"/>
</dbReference>
<dbReference type="VEuPathDB" id="PiroplasmaDB:TA14365"/>
<dbReference type="GeneID" id="3861649"/>
<accession>Q4UF07</accession>